<dbReference type="SUPFAM" id="SSF53850">
    <property type="entry name" value="Periplasmic binding protein-like II"/>
    <property type="match status" value="1"/>
</dbReference>
<evidence type="ECO:0000259" key="4">
    <source>
        <dbReference type="Pfam" id="PF22384"/>
    </source>
</evidence>
<evidence type="ECO:0000256" key="2">
    <source>
        <dbReference type="ARBA" id="ARBA00010742"/>
    </source>
</evidence>
<comment type="similarity">
    <text evidence="2">Belongs to the bacterial solute-binding protein SsuA/TauA family.</text>
</comment>
<protein>
    <recommendedName>
        <fullName evidence="4">Ca3427-like PBP 2 domain-containing protein</fullName>
    </recommendedName>
</protein>
<dbReference type="PANTHER" id="PTHR30024:SF47">
    <property type="entry name" value="TAURINE-BINDING PERIPLASMIC PROTEIN"/>
    <property type="match status" value="1"/>
</dbReference>
<dbReference type="Proteomes" id="UP001150907">
    <property type="component" value="Unassembled WGS sequence"/>
</dbReference>
<sequence>MIKKLMAGELDVAICVTEGLVAGIGNNKEANIRLFGTYVKSSLPWAVSVKSDAKYCTVDDLEFGATFGISREGSGSQIMAEFAASRYSWKNKPQFKILGDVTSLVKGVKGGEVDAFLWERTTMNRYYDRGDVRYLGTVKAPWPAFSFGACKEYVENNAELLVKMLDCINRAVGHFLDETNDRIRGEFIQSVLGYSAADYEQWLGYVKYGNMREVDLHKIGYAAKVLQQAGVMPSCDADDMVLMPAQDAGV</sequence>
<name>A0A9W8BKD4_9FUNG</name>
<evidence type="ECO:0000313" key="6">
    <source>
        <dbReference type="Proteomes" id="UP001150907"/>
    </source>
</evidence>
<dbReference type="EMBL" id="JANBQF010000009">
    <property type="protein sequence ID" value="KAJ2008218.1"/>
    <property type="molecule type" value="Genomic_DNA"/>
</dbReference>
<feature type="domain" description="Ca3427-like PBP 2" evidence="4">
    <location>
        <begin position="45"/>
        <end position="137"/>
    </location>
</feature>
<reference evidence="5" key="1">
    <citation type="submission" date="2022-07" db="EMBL/GenBank/DDBJ databases">
        <title>Phylogenomic reconstructions and comparative analyses of Kickxellomycotina fungi.</title>
        <authorList>
            <person name="Reynolds N.K."/>
            <person name="Stajich J.E."/>
            <person name="Barry K."/>
            <person name="Grigoriev I.V."/>
            <person name="Crous P."/>
            <person name="Smith M.E."/>
        </authorList>
    </citation>
    <scope>NUCLEOTIDE SEQUENCE</scope>
    <source>
        <strain evidence="5">IMI 214461</strain>
    </source>
</reference>
<gene>
    <name evidence="5" type="ORF">H4R26_000338</name>
</gene>
<evidence type="ECO:0000256" key="1">
    <source>
        <dbReference type="ARBA" id="ARBA00004418"/>
    </source>
</evidence>
<dbReference type="GO" id="GO:0042597">
    <property type="term" value="C:periplasmic space"/>
    <property type="evidence" value="ECO:0007669"/>
    <property type="project" value="UniProtKB-SubCell"/>
</dbReference>
<dbReference type="PANTHER" id="PTHR30024">
    <property type="entry name" value="ALIPHATIC SULFONATES-BINDING PROTEIN-RELATED"/>
    <property type="match status" value="1"/>
</dbReference>
<dbReference type="Gene3D" id="3.40.190.10">
    <property type="entry name" value="Periplasmic binding protein-like II"/>
    <property type="match status" value="2"/>
</dbReference>
<comment type="subcellular location">
    <subcellularLocation>
        <location evidence="1">Periplasm</location>
    </subcellularLocation>
</comment>
<comment type="caution">
    <text evidence="5">The sequence shown here is derived from an EMBL/GenBank/DDBJ whole genome shotgun (WGS) entry which is preliminary data.</text>
</comment>
<evidence type="ECO:0000313" key="5">
    <source>
        <dbReference type="EMBL" id="KAJ2008218.1"/>
    </source>
</evidence>
<proteinExistence type="inferred from homology"/>
<accession>A0A9W8BKD4</accession>
<dbReference type="OrthoDB" id="1363at2759"/>
<organism evidence="5 6">
    <name type="scientific">Coemansia thaxteri</name>
    <dbReference type="NCBI Taxonomy" id="2663907"/>
    <lineage>
        <taxon>Eukaryota</taxon>
        <taxon>Fungi</taxon>
        <taxon>Fungi incertae sedis</taxon>
        <taxon>Zoopagomycota</taxon>
        <taxon>Kickxellomycotina</taxon>
        <taxon>Kickxellomycetes</taxon>
        <taxon>Kickxellales</taxon>
        <taxon>Kickxellaceae</taxon>
        <taxon>Coemansia</taxon>
    </lineage>
</organism>
<keyword evidence="3" id="KW-0732">Signal</keyword>
<dbReference type="Pfam" id="PF22384">
    <property type="entry name" value="PBP2_Ca3427_like"/>
    <property type="match status" value="1"/>
</dbReference>
<dbReference type="AlphaFoldDB" id="A0A9W8BKD4"/>
<dbReference type="InterPro" id="IPR054364">
    <property type="entry name" value="Ca3427-like_PBP2"/>
</dbReference>
<keyword evidence="6" id="KW-1185">Reference proteome</keyword>
<evidence type="ECO:0000256" key="3">
    <source>
        <dbReference type="ARBA" id="ARBA00022729"/>
    </source>
</evidence>